<evidence type="ECO:0000259" key="2">
    <source>
        <dbReference type="Pfam" id="PF01575"/>
    </source>
</evidence>
<dbReference type="InterPro" id="IPR002539">
    <property type="entry name" value="MaoC-like_dom"/>
</dbReference>
<evidence type="ECO:0000313" key="6">
    <source>
        <dbReference type="Proteomes" id="UP000550260"/>
    </source>
</evidence>
<dbReference type="Proteomes" id="UP000550260">
    <property type="component" value="Unassembled WGS sequence"/>
</dbReference>
<accession>A0A8E1W578</accession>
<dbReference type="OrthoDB" id="9796589at2"/>
<comment type="similarity">
    <text evidence="1">Belongs to the enoyl-CoA hydratase/isomerase family.</text>
</comment>
<evidence type="ECO:0000256" key="1">
    <source>
        <dbReference type="ARBA" id="ARBA00005254"/>
    </source>
</evidence>
<feature type="domain" description="MaoC-like" evidence="2">
    <location>
        <begin position="26"/>
        <end position="135"/>
    </location>
</feature>
<dbReference type="InterPro" id="IPR029069">
    <property type="entry name" value="HotDog_dom_sf"/>
</dbReference>
<dbReference type="EMBL" id="PJMY01000003">
    <property type="protein sequence ID" value="PKV95293.1"/>
    <property type="molecule type" value="Genomic_DNA"/>
</dbReference>
<organism evidence="4 5">
    <name type="scientific">Amycolatopsis echigonensis</name>
    <dbReference type="NCBI Taxonomy" id="2576905"/>
    <lineage>
        <taxon>Bacteria</taxon>
        <taxon>Bacillati</taxon>
        <taxon>Actinomycetota</taxon>
        <taxon>Actinomycetes</taxon>
        <taxon>Pseudonocardiales</taxon>
        <taxon>Pseudonocardiaceae</taxon>
        <taxon>Amycolatopsis</taxon>
    </lineage>
</organism>
<comment type="caution">
    <text evidence="4">The sequence shown here is derived from an EMBL/GenBank/DDBJ whole genome shotgun (WGS) entry which is preliminary data.</text>
</comment>
<dbReference type="PANTHER" id="PTHR43664:SF1">
    <property type="entry name" value="BETA-METHYLMALYL-COA DEHYDRATASE"/>
    <property type="match status" value="1"/>
</dbReference>
<accession>A0A2N3WN60</accession>
<dbReference type="Proteomes" id="UP000233750">
    <property type="component" value="Unassembled WGS sequence"/>
</dbReference>
<dbReference type="PANTHER" id="PTHR43664">
    <property type="entry name" value="MONOAMINE OXIDASE-RELATED"/>
    <property type="match status" value="1"/>
</dbReference>
<protein>
    <submittedName>
        <fullName evidence="4">Acyl dehydratase</fullName>
    </submittedName>
    <submittedName>
        <fullName evidence="3">MaoC family dehydratase N-terminal domain-containing protein</fullName>
    </submittedName>
</protein>
<dbReference type="RefSeq" id="WP_101438448.1">
    <property type="nucleotide sequence ID" value="NZ_JACJHR010000061.1"/>
</dbReference>
<dbReference type="EMBL" id="JACJHR010000061">
    <property type="protein sequence ID" value="MBB2503839.1"/>
    <property type="molecule type" value="Genomic_DNA"/>
</dbReference>
<evidence type="ECO:0000313" key="5">
    <source>
        <dbReference type="Proteomes" id="UP000233750"/>
    </source>
</evidence>
<name>A0A2N3WN60_9PSEU</name>
<dbReference type="AlphaFoldDB" id="A0A2N3WN60"/>
<reference evidence="4 5" key="1">
    <citation type="submission" date="2017-12" db="EMBL/GenBank/DDBJ databases">
        <title>Sequencing the genomes of 1000 Actinobacteria strains.</title>
        <authorList>
            <person name="Klenk H.-P."/>
        </authorList>
    </citation>
    <scope>NUCLEOTIDE SEQUENCE [LARGE SCALE GENOMIC DNA]</scope>
    <source>
        <strain evidence="4 5">DSM 45165</strain>
    </source>
</reference>
<dbReference type="Pfam" id="PF01575">
    <property type="entry name" value="MaoC_dehydratas"/>
    <property type="match status" value="1"/>
</dbReference>
<sequence length="154" mass="16818">MTDGNTATKLVPISPELAEGAFAIGRTTTFTKTVGESDIYLFAGVSGDLGPNHVDEEYMSKTRYGRRIAHGVLIVSYMSTCSSKLIEEAGNEPAVSYGYDRVRFVKPVFIGDTVTVTYTVAERDDERGEIRSQVTAKNQHGDVVAVATHILRRV</sequence>
<dbReference type="InterPro" id="IPR052342">
    <property type="entry name" value="MCH/BMMD"/>
</dbReference>
<proteinExistence type="inferred from homology"/>
<evidence type="ECO:0000313" key="4">
    <source>
        <dbReference type="EMBL" id="PKV95293.1"/>
    </source>
</evidence>
<evidence type="ECO:0000313" key="3">
    <source>
        <dbReference type="EMBL" id="MBB2503839.1"/>
    </source>
</evidence>
<gene>
    <name evidence="4" type="ORF">ATK30_6207</name>
    <name evidence="3" type="ORF">H5411_32455</name>
</gene>
<reference evidence="3 6" key="2">
    <citation type="submission" date="2020-08" db="EMBL/GenBank/DDBJ databases">
        <title>Amycolatopsis echigonensis JCM 21831.</title>
        <authorList>
            <person name="Tedsree N."/>
            <person name="Kuncharoen N."/>
            <person name="Likhitwitayawuid K."/>
            <person name="Tanasupawat S."/>
        </authorList>
    </citation>
    <scope>NUCLEOTIDE SEQUENCE [LARGE SCALE GENOMIC DNA]</scope>
    <source>
        <strain evidence="3 6">JCM 21831</strain>
    </source>
</reference>
<keyword evidence="5" id="KW-1185">Reference proteome</keyword>
<dbReference type="SUPFAM" id="SSF54637">
    <property type="entry name" value="Thioesterase/thiol ester dehydrase-isomerase"/>
    <property type="match status" value="1"/>
</dbReference>
<dbReference type="Gene3D" id="3.10.129.10">
    <property type="entry name" value="Hotdog Thioesterase"/>
    <property type="match status" value="1"/>
</dbReference>